<dbReference type="PRINTS" id="PR00727">
    <property type="entry name" value="LEADERPTASE"/>
</dbReference>
<keyword evidence="13" id="KW-1185">Reference proteome</keyword>
<dbReference type="InterPro" id="IPR052064">
    <property type="entry name" value="Mito_IMP1_subunit"/>
</dbReference>
<feature type="domain" description="Peptidase S26" evidence="10">
    <location>
        <begin position="126"/>
        <end position="171"/>
    </location>
</feature>
<feature type="active site" evidence="9">
    <location>
        <position position="104"/>
    </location>
</feature>
<keyword evidence="2" id="KW-0999">Mitochondrion inner membrane</keyword>
<keyword evidence="4" id="KW-0496">Mitochondrion</keyword>
<dbReference type="OrthoDB" id="308440at2759"/>
<dbReference type="InterPro" id="IPR036286">
    <property type="entry name" value="LexA/Signal_pep-like_sf"/>
</dbReference>
<dbReference type="AlphaFoldDB" id="A0A7I8K9E7"/>
<keyword evidence="5" id="KW-0472">Membrane</keyword>
<comment type="subcellular location">
    <subcellularLocation>
        <location evidence="1">Mitochondrion inner membrane</location>
    </subcellularLocation>
</comment>
<dbReference type="GO" id="GO:0004252">
    <property type="term" value="F:serine-type endopeptidase activity"/>
    <property type="evidence" value="ECO:0007669"/>
    <property type="project" value="InterPro"/>
</dbReference>
<name>A0A7I8K9E7_SPIIN</name>
<evidence type="ECO:0000256" key="1">
    <source>
        <dbReference type="ARBA" id="ARBA00004273"/>
    </source>
</evidence>
<evidence type="ECO:0000256" key="7">
    <source>
        <dbReference type="ARBA" id="ARBA00054895"/>
    </source>
</evidence>
<dbReference type="NCBIfam" id="TIGR02227">
    <property type="entry name" value="sigpep_I_bact"/>
    <property type="match status" value="1"/>
</dbReference>
<reference evidence="12" key="1">
    <citation type="submission" date="2020-02" db="EMBL/GenBank/DDBJ databases">
        <authorList>
            <person name="Scholz U."/>
            <person name="Mascher M."/>
            <person name="Fiebig A."/>
        </authorList>
    </citation>
    <scope>NUCLEOTIDE SEQUENCE</scope>
</reference>
<protein>
    <recommendedName>
        <fullName evidence="10">Peptidase S26 domain-containing protein</fullName>
    </recommendedName>
</protein>
<gene>
    <name evidence="11" type="ORF">SI7747_04004672</name>
    <name evidence="12" type="ORF">SI8410_04005070</name>
</gene>
<proteinExistence type="inferred from homology"/>
<comment type="function">
    <text evidence="7">Catalyzes the removal of transit peptides required for the targeting of proteins from the mitochondrial matrix, across the inner membrane, into the inter-membrane space.</text>
</comment>
<dbReference type="Pfam" id="PF10502">
    <property type="entry name" value="Peptidase_S26"/>
    <property type="match status" value="2"/>
</dbReference>
<dbReference type="InterPro" id="IPR000223">
    <property type="entry name" value="Pept_S26A_signal_pept_1"/>
</dbReference>
<evidence type="ECO:0000313" key="12">
    <source>
        <dbReference type="EMBL" id="CAA7394409.1"/>
    </source>
</evidence>
<dbReference type="PANTHER" id="PTHR12383">
    <property type="entry name" value="PROTEASE FAMILY S26 MITOCHONDRIAL INNER MEMBRANE PROTEASE-RELATED"/>
    <property type="match status" value="1"/>
</dbReference>
<dbReference type="Proteomes" id="UP000663760">
    <property type="component" value="Chromosome 4"/>
</dbReference>
<dbReference type="FunFam" id="2.10.109.10:FF:000014">
    <property type="entry name" value="Inner membrane protease subunit 1"/>
    <property type="match status" value="1"/>
</dbReference>
<evidence type="ECO:0000313" key="13">
    <source>
        <dbReference type="Proteomes" id="UP000663760"/>
    </source>
</evidence>
<dbReference type="PANTHER" id="PTHR12383:SF16">
    <property type="entry name" value="MITOCHONDRIAL INNER MEMBRANE PROTEASE SUBUNIT 1"/>
    <property type="match status" value="1"/>
</dbReference>
<feature type="active site" evidence="9">
    <location>
        <position position="60"/>
    </location>
</feature>
<evidence type="ECO:0000313" key="11">
    <source>
        <dbReference type="EMBL" id="CAA2618505.1"/>
    </source>
</evidence>
<dbReference type="SUPFAM" id="SSF51306">
    <property type="entry name" value="LexA/Signal peptidase"/>
    <property type="match status" value="1"/>
</dbReference>
<keyword evidence="3" id="KW-0378">Hydrolase</keyword>
<dbReference type="Gene3D" id="2.10.109.10">
    <property type="entry name" value="Umud Fragment, subunit A"/>
    <property type="match status" value="1"/>
</dbReference>
<dbReference type="GO" id="GO:0042720">
    <property type="term" value="C:mitochondrial inner membrane peptidase complex"/>
    <property type="evidence" value="ECO:0007669"/>
    <property type="project" value="TreeGrafter"/>
</dbReference>
<sequence>MAWTNFGFWARSVPHRIRNIPWQSISSEAVGRCFLVAKFACFIHVTNNYVFGVALVHGPSMLPTLNLSGDVLLVDRVSTHLGNVSIGDVVLIQSPEDPKKIVTKRVTGLEGDSVTFLVNPVHGERSMPRTLVVPKDHVWVTGDNPLLSRDSRHFGSVPYALIKGKAFCRVWPPEGFGLLNKGG</sequence>
<accession>A0A7I8K9E7</accession>
<dbReference type="GO" id="GO:0006465">
    <property type="term" value="P:signal peptide processing"/>
    <property type="evidence" value="ECO:0007669"/>
    <property type="project" value="InterPro"/>
</dbReference>
<evidence type="ECO:0000256" key="4">
    <source>
        <dbReference type="ARBA" id="ARBA00023128"/>
    </source>
</evidence>
<evidence type="ECO:0000256" key="8">
    <source>
        <dbReference type="ARBA" id="ARBA00064368"/>
    </source>
</evidence>
<evidence type="ECO:0000259" key="10">
    <source>
        <dbReference type="Pfam" id="PF10502"/>
    </source>
</evidence>
<dbReference type="EMBL" id="LR746267">
    <property type="protein sequence ID" value="CAA7394409.1"/>
    <property type="molecule type" value="Genomic_DNA"/>
</dbReference>
<comment type="similarity">
    <text evidence="6">Belongs to the peptidase S26 family. IMP1 subfamily.</text>
</comment>
<feature type="domain" description="Peptidase S26" evidence="10">
    <location>
        <begin position="39"/>
        <end position="116"/>
    </location>
</feature>
<dbReference type="InterPro" id="IPR019533">
    <property type="entry name" value="Peptidase_S26"/>
</dbReference>
<evidence type="ECO:0000256" key="9">
    <source>
        <dbReference type="PIRSR" id="PIRSR600223-1"/>
    </source>
</evidence>
<dbReference type="GO" id="GO:0006627">
    <property type="term" value="P:protein processing involved in protein targeting to mitochondrion"/>
    <property type="evidence" value="ECO:0007669"/>
    <property type="project" value="TreeGrafter"/>
</dbReference>
<evidence type="ECO:0000256" key="2">
    <source>
        <dbReference type="ARBA" id="ARBA00022792"/>
    </source>
</evidence>
<organism evidence="12 13">
    <name type="scientific">Spirodela intermedia</name>
    <name type="common">Intermediate duckweed</name>
    <dbReference type="NCBI Taxonomy" id="51605"/>
    <lineage>
        <taxon>Eukaryota</taxon>
        <taxon>Viridiplantae</taxon>
        <taxon>Streptophyta</taxon>
        <taxon>Embryophyta</taxon>
        <taxon>Tracheophyta</taxon>
        <taxon>Spermatophyta</taxon>
        <taxon>Magnoliopsida</taxon>
        <taxon>Liliopsida</taxon>
        <taxon>Araceae</taxon>
        <taxon>Lemnoideae</taxon>
        <taxon>Spirodela</taxon>
    </lineage>
</organism>
<dbReference type="EMBL" id="LR743591">
    <property type="protein sequence ID" value="CAA2618505.1"/>
    <property type="molecule type" value="Genomic_DNA"/>
</dbReference>
<evidence type="ECO:0000256" key="3">
    <source>
        <dbReference type="ARBA" id="ARBA00022801"/>
    </source>
</evidence>
<evidence type="ECO:0000256" key="5">
    <source>
        <dbReference type="ARBA" id="ARBA00023136"/>
    </source>
</evidence>
<dbReference type="CDD" id="cd06530">
    <property type="entry name" value="S26_SPase_I"/>
    <property type="match status" value="1"/>
</dbReference>
<comment type="subunit">
    <text evidence="8">Heterodimer of 2 subunits, IMP1A/B and IMP12.</text>
</comment>
<evidence type="ECO:0000256" key="6">
    <source>
        <dbReference type="ARBA" id="ARBA00038445"/>
    </source>
</evidence>